<comment type="similarity">
    <text evidence="1">Belongs to the ATP-dependent AMP-binding enzyme family.</text>
</comment>
<dbReference type="RefSeq" id="WP_275116514.1">
    <property type="nucleotide sequence ID" value="NZ_JAOTPO010000001.1"/>
</dbReference>
<evidence type="ECO:0000259" key="4">
    <source>
        <dbReference type="Pfam" id="PF00501"/>
    </source>
</evidence>
<dbReference type="InterPro" id="IPR000873">
    <property type="entry name" value="AMP-dep_synth/lig_dom"/>
</dbReference>
<protein>
    <submittedName>
        <fullName evidence="6">Acyl--CoA ligase</fullName>
    </submittedName>
</protein>
<gene>
    <name evidence="6" type="ORF">N7Z68_00600</name>
</gene>
<evidence type="ECO:0000256" key="3">
    <source>
        <dbReference type="SAM" id="Phobius"/>
    </source>
</evidence>
<dbReference type="Proteomes" id="UP001148125">
    <property type="component" value="Unassembled WGS sequence"/>
</dbReference>
<feature type="domain" description="AMP-dependent synthetase/ligase" evidence="4">
    <location>
        <begin position="37"/>
        <end position="399"/>
    </location>
</feature>
<keyword evidence="3" id="KW-0472">Membrane</keyword>
<dbReference type="PROSITE" id="PS00455">
    <property type="entry name" value="AMP_BINDING"/>
    <property type="match status" value="1"/>
</dbReference>
<dbReference type="Pfam" id="PF00501">
    <property type="entry name" value="AMP-binding"/>
    <property type="match status" value="1"/>
</dbReference>
<feature type="domain" description="AMP-binding enzyme C-terminal" evidence="5">
    <location>
        <begin position="449"/>
        <end position="524"/>
    </location>
</feature>
<evidence type="ECO:0000259" key="5">
    <source>
        <dbReference type="Pfam" id="PF13193"/>
    </source>
</evidence>
<comment type="caution">
    <text evidence="6">The sequence shown here is derived from an EMBL/GenBank/DDBJ whole genome shotgun (WGS) entry which is preliminary data.</text>
</comment>
<evidence type="ECO:0000256" key="2">
    <source>
        <dbReference type="ARBA" id="ARBA00022598"/>
    </source>
</evidence>
<keyword evidence="2 6" id="KW-0436">Ligase</keyword>
<dbReference type="PANTHER" id="PTHR43201">
    <property type="entry name" value="ACYL-COA SYNTHETASE"/>
    <property type="match status" value="1"/>
</dbReference>
<dbReference type="GO" id="GO:0016874">
    <property type="term" value="F:ligase activity"/>
    <property type="evidence" value="ECO:0007669"/>
    <property type="project" value="UniProtKB-KW"/>
</dbReference>
<evidence type="ECO:0000256" key="1">
    <source>
        <dbReference type="ARBA" id="ARBA00006432"/>
    </source>
</evidence>
<name>A0ABT5V8U0_9BACI</name>
<sequence length="534" mass="59881">MQKYWNEVERLIHEEEVAGVPMKVYKERPSNISETLTESVKCYPDKIAVVHQNKRLTYRQLQEQVNNAAYQFKYKYGVQKGDRIALLLMNGIPFVVSVYAILQLGAIAVPLNTKLKSQELKYMINNSGARMIIANLEWWPNLKFVVEETNVEHVFITDTKIPEGTKPYINLVNTPAETIIDAAVDEHDSAFIMYTSGTTGRPKGALISHFNMIHTALNYKYCYNLSSADNTVIAVPVFHITGLAAQLVPFIFLGGKAVLLSMFRPKEFLQTLQDEQITHVIASPTVYVMTLLDPDHDTYDVSHLRVGGFGGAPMPSETLKALKKWVPAIELHNSYGLTETSSPVVIMPHEVQLQEIAAVGPTVPVAEVKVVDPETKKELAPGEVGELIFKGPMVIQKYWENEEATTKAIKGGWFSSGDLGVVDEKGIITIKDRIKDMINRGGEKIYSVELEEVLYSNQKIMETAVVGVPDETYGEVVKACVVPRKGEGLTVEEVRQWVRDRLANYKVPTYVEIMDVLPRNPNGKVIKTELRYIP</sequence>
<dbReference type="InterPro" id="IPR020845">
    <property type="entry name" value="AMP-binding_CS"/>
</dbReference>
<feature type="transmembrane region" description="Helical" evidence="3">
    <location>
        <begin position="84"/>
        <end position="109"/>
    </location>
</feature>
<dbReference type="InterPro" id="IPR042099">
    <property type="entry name" value="ANL_N_sf"/>
</dbReference>
<dbReference type="Gene3D" id="3.30.300.30">
    <property type="match status" value="1"/>
</dbReference>
<dbReference type="EMBL" id="JAOTPO010000001">
    <property type="protein sequence ID" value="MDE5411879.1"/>
    <property type="molecule type" value="Genomic_DNA"/>
</dbReference>
<keyword evidence="7" id="KW-1185">Reference proteome</keyword>
<dbReference type="PANTHER" id="PTHR43201:SF5">
    <property type="entry name" value="MEDIUM-CHAIN ACYL-COA LIGASE ACSF2, MITOCHONDRIAL"/>
    <property type="match status" value="1"/>
</dbReference>
<proteinExistence type="inferred from homology"/>
<dbReference type="SUPFAM" id="SSF56801">
    <property type="entry name" value="Acetyl-CoA synthetase-like"/>
    <property type="match status" value="1"/>
</dbReference>
<keyword evidence="3" id="KW-1133">Transmembrane helix</keyword>
<organism evidence="6 7">
    <name type="scientific">Alkalihalobacterium chitinilyticum</name>
    <dbReference type="NCBI Taxonomy" id="2980103"/>
    <lineage>
        <taxon>Bacteria</taxon>
        <taxon>Bacillati</taxon>
        <taxon>Bacillota</taxon>
        <taxon>Bacilli</taxon>
        <taxon>Bacillales</taxon>
        <taxon>Bacillaceae</taxon>
        <taxon>Alkalihalobacterium</taxon>
    </lineage>
</organism>
<evidence type="ECO:0000313" key="7">
    <source>
        <dbReference type="Proteomes" id="UP001148125"/>
    </source>
</evidence>
<reference evidence="6" key="1">
    <citation type="submission" date="2024-05" db="EMBL/GenBank/DDBJ databases">
        <title>Alkalihalobacillus sp. strain MEB203 novel alkaliphilic bacterium from Lonar Lake, India.</title>
        <authorList>
            <person name="Joshi A."/>
            <person name="Thite S."/>
            <person name="Mengade P."/>
        </authorList>
    </citation>
    <scope>NUCLEOTIDE SEQUENCE</scope>
    <source>
        <strain evidence="6">MEB 203</strain>
    </source>
</reference>
<dbReference type="Pfam" id="PF13193">
    <property type="entry name" value="AMP-binding_C"/>
    <property type="match status" value="1"/>
</dbReference>
<keyword evidence="3" id="KW-0812">Transmembrane</keyword>
<accession>A0ABT5V8U0</accession>
<dbReference type="Gene3D" id="3.40.50.12780">
    <property type="entry name" value="N-terminal domain of ligase-like"/>
    <property type="match status" value="1"/>
</dbReference>
<dbReference type="InterPro" id="IPR025110">
    <property type="entry name" value="AMP-bd_C"/>
</dbReference>
<dbReference type="InterPro" id="IPR045851">
    <property type="entry name" value="AMP-bd_C_sf"/>
</dbReference>
<evidence type="ECO:0000313" key="6">
    <source>
        <dbReference type="EMBL" id="MDE5411879.1"/>
    </source>
</evidence>